<sequence length="109" mass="12389">MSGSVRVTPTDLQGYGELLDRNAEYFDRIESFSHETASDTSGFTGVMAALIPAVEGVTALYAETLKLARSRLKQVREELDRTAEEYTERERQIERLLTRIESELDTMRV</sequence>
<dbReference type="InParanoid" id="A0A2T0GXP5"/>
<evidence type="ECO:0000313" key="3">
    <source>
        <dbReference type="Proteomes" id="UP000239352"/>
    </source>
</evidence>
<name>A0A2T0GXP5_ACTMO</name>
<proteinExistence type="predicted"/>
<feature type="coiled-coil region" evidence="1">
    <location>
        <begin position="62"/>
        <end position="103"/>
    </location>
</feature>
<evidence type="ECO:0000313" key="2">
    <source>
        <dbReference type="EMBL" id="PRW63878.1"/>
    </source>
</evidence>
<dbReference type="STRING" id="1050202.GCA_000384035_00109"/>
<keyword evidence="3" id="KW-1185">Reference proteome</keyword>
<dbReference type="EMBL" id="PVSR01000008">
    <property type="protein sequence ID" value="PRW63878.1"/>
    <property type="molecule type" value="Genomic_DNA"/>
</dbReference>
<dbReference type="Proteomes" id="UP000239352">
    <property type="component" value="Unassembled WGS sequence"/>
</dbReference>
<organism evidence="2 3">
    <name type="scientific">Actinopolyspora mortivallis</name>
    <dbReference type="NCBI Taxonomy" id="33906"/>
    <lineage>
        <taxon>Bacteria</taxon>
        <taxon>Bacillati</taxon>
        <taxon>Actinomycetota</taxon>
        <taxon>Actinomycetes</taxon>
        <taxon>Actinopolysporales</taxon>
        <taxon>Actinopolysporaceae</taxon>
        <taxon>Actinopolyspora</taxon>
    </lineage>
</organism>
<keyword evidence="1" id="KW-0175">Coiled coil</keyword>
<reference evidence="2 3" key="1">
    <citation type="submission" date="2018-03" db="EMBL/GenBank/DDBJ databases">
        <title>Actinopolyspora mortivallis from Sahara, screening for active biomolecules.</title>
        <authorList>
            <person name="Selama O."/>
            <person name="Wellington E.M.H."/>
            <person name="Hacene H."/>
        </authorList>
    </citation>
    <scope>NUCLEOTIDE SEQUENCE [LARGE SCALE GENOMIC DNA]</scope>
    <source>
        <strain evidence="2 3">M5A</strain>
    </source>
</reference>
<dbReference type="AlphaFoldDB" id="A0A2T0GXP5"/>
<evidence type="ECO:0000256" key="1">
    <source>
        <dbReference type="SAM" id="Coils"/>
    </source>
</evidence>
<protein>
    <recommendedName>
        <fullName evidence="4">ESX-1 secretion-associated protein</fullName>
    </recommendedName>
</protein>
<accession>A0A2T0GXP5</accession>
<comment type="caution">
    <text evidence="2">The sequence shown here is derived from an EMBL/GenBank/DDBJ whole genome shotgun (WGS) entry which is preliminary data.</text>
</comment>
<gene>
    <name evidence="2" type="ORF">CEP50_07835</name>
</gene>
<evidence type="ECO:0008006" key="4">
    <source>
        <dbReference type="Google" id="ProtNLM"/>
    </source>
</evidence>